<keyword evidence="2" id="KW-0732">Signal</keyword>
<dbReference type="Proteomes" id="UP001595851">
    <property type="component" value="Unassembled WGS sequence"/>
</dbReference>
<feature type="signal peptide" evidence="2">
    <location>
        <begin position="1"/>
        <end position="29"/>
    </location>
</feature>
<evidence type="ECO:0000313" key="3">
    <source>
        <dbReference type="EMBL" id="MFC4014985.1"/>
    </source>
</evidence>
<evidence type="ECO:0000313" key="4">
    <source>
        <dbReference type="Proteomes" id="UP001595851"/>
    </source>
</evidence>
<name>A0ABV8GQC1_9ACTN</name>
<organism evidence="3 4">
    <name type="scientific">Nonomuraea purpurea</name>
    <dbReference type="NCBI Taxonomy" id="1849276"/>
    <lineage>
        <taxon>Bacteria</taxon>
        <taxon>Bacillati</taxon>
        <taxon>Actinomycetota</taxon>
        <taxon>Actinomycetes</taxon>
        <taxon>Streptosporangiales</taxon>
        <taxon>Streptosporangiaceae</taxon>
        <taxon>Nonomuraea</taxon>
    </lineage>
</organism>
<gene>
    <name evidence="3" type="ORF">ACFOY2_47770</name>
</gene>
<reference evidence="4" key="1">
    <citation type="journal article" date="2019" name="Int. J. Syst. Evol. Microbiol.">
        <title>The Global Catalogue of Microorganisms (GCM) 10K type strain sequencing project: providing services to taxonomists for standard genome sequencing and annotation.</title>
        <authorList>
            <consortium name="The Broad Institute Genomics Platform"/>
            <consortium name="The Broad Institute Genome Sequencing Center for Infectious Disease"/>
            <person name="Wu L."/>
            <person name="Ma J."/>
        </authorList>
    </citation>
    <scope>NUCLEOTIDE SEQUENCE [LARGE SCALE GENOMIC DNA]</scope>
    <source>
        <strain evidence="4">TBRC 1276</strain>
    </source>
</reference>
<evidence type="ECO:0000256" key="1">
    <source>
        <dbReference type="SAM" id="MobiDB-lite"/>
    </source>
</evidence>
<dbReference type="RefSeq" id="WP_379534804.1">
    <property type="nucleotide sequence ID" value="NZ_JBHSBI010000039.1"/>
</dbReference>
<proteinExistence type="predicted"/>
<accession>A0ABV8GQC1</accession>
<comment type="caution">
    <text evidence="3">The sequence shown here is derived from an EMBL/GenBank/DDBJ whole genome shotgun (WGS) entry which is preliminary data.</text>
</comment>
<evidence type="ECO:0000256" key="2">
    <source>
        <dbReference type="SAM" id="SignalP"/>
    </source>
</evidence>
<keyword evidence="4" id="KW-1185">Reference proteome</keyword>
<dbReference type="EMBL" id="JBHSBI010000039">
    <property type="protein sequence ID" value="MFC4014985.1"/>
    <property type="molecule type" value="Genomic_DNA"/>
</dbReference>
<feature type="region of interest" description="Disordered" evidence="1">
    <location>
        <begin position="79"/>
        <end position="123"/>
    </location>
</feature>
<feature type="chain" id="PRO_5045534499" evidence="2">
    <location>
        <begin position="30"/>
        <end position="123"/>
    </location>
</feature>
<sequence>MLKRLLVAGAMAASTLVISSPITSQPANATTDSPCTAIAQTAVTTSGAAAKCRWQQRKGKYCKYCYRQGQWRQESCKNMKTKPEHMKSEYKKREHMKSEYKKPEHMKSEYKEKTEHKKPQSHM</sequence>
<protein>
    <submittedName>
        <fullName evidence="3">Uncharacterized protein</fullName>
    </submittedName>
</protein>